<accession>A0A0B7HUJ2</accession>
<reference evidence="3 4" key="1">
    <citation type="submission" date="2015-01" db="EMBL/GenBank/DDBJ databases">
        <authorList>
            <person name="MANFREDI Pablo"/>
        </authorList>
    </citation>
    <scope>NUCLEOTIDE SEQUENCE [LARGE SCALE GENOMIC DNA]</scope>
    <source>
        <strain evidence="3 4">Ccy74</strain>
    </source>
</reference>
<organism evidence="3 4">
    <name type="scientific">Capnocytophaga cynodegmi</name>
    <dbReference type="NCBI Taxonomy" id="28189"/>
    <lineage>
        <taxon>Bacteria</taxon>
        <taxon>Pseudomonadati</taxon>
        <taxon>Bacteroidota</taxon>
        <taxon>Flavobacteriia</taxon>
        <taxon>Flavobacteriales</taxon>
        <taxon>Flavobacteriaceae</taxon>
        <taxon>Capnocytophaga</taxon>
    </lineage>
</organism>
<proteinExistence type="predicted"/>
<name>A0A0B7HUJ2_9FLAO</name>
<evidence type="ECO:0000256" key="1">
    <source>
        <dbReference type="ARBA" id="ARBA00022737"/>
    </source>
</evidence>
<dbReference type="InterPro" id="IPR056823">
    <property type="entry name" value="TEN-like_YD-shell"/>
</dbReference>
<dbReference type="Gene3D" id="2.180.10.10">
    <property type="entry name" value="RHS repeat-associated core"/>
    <property type="match status" value="1"/>
</dbReference>
<keyword evidence="1" id="KW-0677">Repeat</keyword>
<evidence type="ECO:0000313" key="4">
    <source>
        <dbReference type="Proteomes" id="UP000038083"/>
    </source>
</evidence>
<dbReference type="RefSeq" id="WP_018279746.1">
    <property type="nucleotide sequence ID" value="NZ_CDOF01000098.1"/>
</dbReference>
<evidence type="ECO:0000313" key="3">
    <source>
        <dbReference type="EMBL" id="CEN39051.1"/>
    </source>
</evidence>
<protein>
    <recommendedName>
        <fullName evidence="2">Teneurin-like YD-shell domain-containing protein</fullName>
    </recommendedName>
</protein>
<dbReference type="AlphaFoldDB" id="A0A0B7HUJ2"/>
<dbReference type="Proteomes" id="UP000038083">
    <property type="component" value="Unassembled WGS sequence"/>
</dbReference>
<dbReference type="OrthoDB" id="1147123at2"/>
<dbReference type="EMBL" id="CDOG01000025">
    <property type="protein sequence ID" value="CEN39051.1"/>
    <property type="molecule type" value="Genomic_DNA"/>
</dbReference>
<dbReference type="Pfam" id="PF25023">
    <property type="entry name" value="TEN_YD-shell"/>
    <property type="match status" value="1"/>
</dbReference>
<evidence type="ECO:0000259" key="2">
    <source>
        <dbReference type="Pfam" id="PF25023"/>
    </source>
</evidence>
<gene>
    <name evidence="3" type="ORF">CCYN74_310001</name>
</gene>
<feature type="domain" description="Teneurin-like YD-shell" evidence="2">
    <location>
        <begin position="53"/>
        <end position="115"/>
    </location>
</feature>
<sequence>MFEYFYDSKGKLVRKRRINLLTEEIAESSTYQYDGKGNIISEVFLDSYGEQGKNDFIYDSKGRLVKVILEDIVEGGEFIFNYVYDTQGNLSEYKSGADKVVFKYDPKGNMISAKGQYFGELLDLIYKYVFDEKGNWTTKYIYNQGKQVAKIQKHIWDTDDTP</sequence>